<dbReference type="InterPro" id="IPR050529">
    <property type="entry name" value="CYP450_sterol_14alpha_dmase"/>
</dbReference>
<dbReference type="GO" id="GO:0020037">
    <property type="term" value="F:heme binding"/>
    <property type="evidence" value="ECO:0007669"/>
    <property type="project" value="InterPro"/>
</dbReference>
<dbReference type="GO" id="GO:0004497">
    <property type="term" value="F:monooxygenase activity"/>
    <property type="evidence" value="ECO:0007669"/>
    <property type="project" value="InterPro"/>
</dbReference>
<evidence type="ECO:0000256" key="4">
    <source>
        <dbReference type="ARBA" id="ARBA00023004"/>
    </source>
</evidence>
<dbReference type="EMBL" id="ML771001">
    <property type="protein sequence ID" value="KAE9382772.1"/>
    <property type="molecule type" value="Genomic_DNA"/>
</dbReference>
<gene>
    <name evidence="5" type="ORF">BT96DRAFT_845067</name>
</gene>
<keyword evidence="6" id="KW-1185">Reference proteome</keyword>
<feature type="non-terminal residue" evidence="5">
    <location>
        <position position="1"/>
    </location>
</feature>
<reference evidence="5" key="1">
    <citation type="journal article" date="2019" name="Environ. Microbiol.">
        <title>Fungal ecological strategies reflected in gene transcription - a case study of two litter decomposers.</title>
        <authorList>
            <person name="Barbi F."/>
            <person name="Kohler A."/>
            <person name="Barry K."/>
            <person name="Baskaran P."/>
            <person name="Daum C."/>
            <person name="Fauchery L."/>
            <person name="Ihrmark K."/>
            <person name="Kuo A."/>
            <person name="LaButti K."/>
            <person name="Lipzen A."/>
            <person name="Morin E."/>
            <person name="Grigoriev I.V."/>
            <person name="Henrissat B."/>
            <person name="Lindahl B."/>
            <person name="Martin F."/>
        </authorList>
    </citation>
    <scope>NUCLEOTIDE SEQUENCE</scope>
    <source>
        <strain evidence="5">JB14</strain>
    </source>
</reference>
<keyword evidence="3" id="KW-0479">Metal-binding</keyword>
<dbReference type="GO" id="GO:0005506">
    <property type="term" value="F:iron ion binding"/>
    <property type="evidence" value="ECO:0007669"/>
    <property type="project" value="InterPro"/>
</dbReference>
<comment type="similarity">
    <text evidence="1">Belongs to the cytochrome P450 family.</text>
</comment>
<accession>A0A6A4GB91</accession>
<name>A0A6A4GB91_9AGAR</name>
<protein>
    <submittedName>
        <fullName evidence="5">Cytochrome P450</fullName>
    </submittedName>
</protein>
<organism evidence="5 6">
    <name type="scientific">Gymnopus androsaceus JB14</name>
    <dbReference type="NCBI Taxonomy" id="1447944"/>
    <lineage>
        <taxon>Eukaryota</taxon>
        <taxon>Fungi</taxon>
        <taxon>Dikarya</taxon>
        <taxon>Basidiomycota</taxon>
        <taxon>Agaricomycotina</taxon>
        <taxon>Agaricomycetes</taxon>
        <taxon>Agaricomycetidae</taxon>
        <taxon>Agaricales</taxon>
        <taxon>Marasmiineae</taxon>
        <taxon>Omphalotaceae</taxon>
        <taxon>Gymnopus</taxon>
    </lineage>
</organism>
<dbReference type="Proteomes" id="UP000799118">
    <property type="component" value="Unassembled WGS sequence"/>
</dbReference>
<keyword evidence="4" id="KW-0408">Iron</keyword>
<dbReference type="PANTHER" id="PTHR24304">
    <property type="entry name" value="CYTOCHROME P450 FAMILY 7"/>
    <property type="match status" value="1"/>
</dbReference>
<evidence type="ECO:0000256" key="2">
    <source>
        <dbReference type="ARBA" id="ARBA00022617"/>
    </source>
</evidence>
<sequence length="193" mass="21831">LSIEDLEGMSLLGTTVRETLRFYPAVLHLFRTAKEDDVLPLSAPITMTNGEILTEIKMPKGSRVALSIPAYNRLVNAFTLYLILLTNSYRNKIIFGEDAHMFNPYCWLEPEHVKKGRASLGPFANICLGWRFVIIELQAFTVELLSNFQFSAAPKTERIRRESAIFMVPTIEGEVENRAQLPLRVAFAPKGDE</sequence>
<evidence type="ECO:0000313" key="5">
    <source>
        <dbReference type="EMBL" id="KAE9382772.1"/>
    </source>
</evidence>
<dbReference type="InterPro" id="IPR001128">
    <property type="entry name" value="Cyt_P450"/>
</dbReference>
<evidence type="ECO:0000313" key="6">
    <source>
        <dbReference type="Proteomes" id="UP000799118"/>
    </source>
</evidence>
<evidence type="ECO:0000256" key="3">
    <source>
        <dbReference type="ARBA" id="ARBA00022723"/>
    </source>
</evidence>
<dbReference type="AlphaFoldDB" id="A0A6A4GB91"/>
<dbReference type="PANTHER" id="PTHR24304:SF2">
    <property type="entry name" value="24-HYDROXYCHOLESTEROL 7-ALPHA-HYDROXYLASE"/>
    <property type="match status" value="1"/>
</dbReference>
<evidence type="ECO:0000256" key="1">
    <source>
        <dbReference type="ARBA" id="ARBA00010617"/>
    </source>
</evidence>
<dbReference type="GO" id="GO:0016705">
    <property type="term" value="F:oxidoreductase activity, acting on paired donors, with incorporation or reduction of molecular oxygen"/>
    <property type="evidence" value="ECO:0007669"/>
    <property type="project" value="InterPro"/>
</dbReference>
<dbReference type="Gene3D" id="1.10.630.10">
    <property type="entry name" value="Cytochrome P450"/>
    <property type="match status" value="1"/>
</dbReference>
<dbReference type="SUPFAM" id="SSF48264">
    <property type="entry name" value="Cytochrome P450"/>
    <property type="match status" value="1"/>
</dbReference>
<proteinExistence type="inferred from homology"/>
<dbReference type="OrthoDB" id="1470350at2759"/>
<keyword evidence="2" id="KW-0349">Heme</keyword>
<dbReference type="Pfam" id="PF00067">
    <property type="entry name" value="p450"/>
    <property type="match status" value="1"/>
</dbReference>
<dbReference type="InterPro" id="IPR036396">
    <property type="entry name" value="Cyt_P450_sf"/>
</dbReference>